<dbReference type="Gene3D" id="3.40.50.720">
    <property type="entry name" value="NAD(P)-binding Rossmann-like Domain"/>
    <property type="match status" value="1"/>
</dbReference>
<gene>
    <name evidence="12" type="primary">galE</name>
    <name evidence="12" type="ORF">GXP67_17590</name>
</gene>
<dbReference type="PANTHER" id="PTHR43725:SF47">
    <property type="entry name" value="UDP-GLUCOSE 4-EPIMERASE"/>
    <property type="match status" value="1"/>
</dbReference>
<proteinExistence type="inferred from homology"/>
<accession>A0A6C0GK13</accession>
<dbReference type="GO" id="GO:0003978">
    <property type="term" value="F:UDP-glucose 4-epimerase activity"/>
    <property type="evidence" value="ECO:0007669"/>
    <property type="project" value="UniProtKB-UniRule"/>
</dbReference>
<comment type="pathway">
    <text evidence="3 10">Carbohydrate metabolism; galactose metabolism.</text>
</comment>
<protein>
    <recommendedName>
        <fullName evidence="6 10">UDP-glucose 4-epimerase</fullName>
        <ecNumber evidence="5 10">5.1.3.2</ecNumber>
    </recommendedName>
</protein>
<feature type="domain" description="NAD-dependent epimerase/dehydratase" evidence="11">
    <location>
        <begin position="4"/>
        <end position="267"/>
    </location>
</feature>
<keyword evidence="9 10" id="KW-0413">Isomerase</keyword>
<evidence type="ECO:0000313" key="13">
    <source>
        <dbReference type="Proteomes" id="UP000480178"/>
    </source>
</evidence>
<dbReference type="PANTHER" id="PTHR43725">
    <property type="entry name" value="UDP-GLUCOSE 4-EPIMERASE"/>
    <property type="match status" value="1"/>
</dbReference>
<dbReference type="NCBIfam" id="TIGR01179">
    <property type="entry name" value="galE"/>
    <property type="match status" value="1"/>
</dbReference>
<dbReference type="InterPro" id="IPR001509">
    <property type="entry name" value="Epimerase_deHydtase"/>
</dbReference>
<keyword evidence="13" id="KW-1185">Reference proteome</keyword>
<comment type="subunit">
    <text evidence="10">Homodimer.</text>
</comment>
<dbReference type="InterPro" id="IPR005886">
    <property type="entry name" value="UDP_G4E"/>
</dbReference>
<dbReference type="Proteomes" id="UP000480178">
    <property type="component" value="Chromosome"/>
</dbReference>
<evidence type="ECO:0000256" key="3">
    <source>
        <dbReference type="ARBA" id="ARBA00004947"/>
    </source>
</evidence>
<keyword evidence="8" id="KW-0299">Galactose metabolism</keyword>
<comment type="cofactor">
    <cofactor evidence="2 10">
        <name>NAD(+)</name>
        <dbReference type="ChEBI" id="CHEBI:57540"/>
    </cofactor>
</comment>
<evidence type="ECO:0000256" key="1">
    <source>
        <dbReference type="ARBA" id="ARBA00000083"/>
    </source>
</evidence>
<evidence type="ECO:0000256" key="7">
    <source>
        <dbReference type="ARBA" id="ARBA00023027"/>
    </source>
</evidence>
<evidence type="ECO:0000313" key="12">
    <source>
        <dbReference type="EMBL" id="QHT68325.1"/>
    </source>
</evidence>
<dbReference type="GO" id="GO:0006012">
    <property type="term" value="P:galactose metabolic process"/>
    <property type="evidence" value="ECO:0007669"/>
    <property type="project" value="UniProtKB-UniPathway"/>
</dbReference>
<dbReference type="CDD" id="cd05247">
    <property type="entry name" value="UDP_G4E_1_SDR_e"/>
    <property type="match status" value="1"/>
</dbReference>
<dbReference type="Gene3D" id="3.90.25.10">
    <property type="entry name" value="UDP-galactose 4-epimerase, domain 1"/>
    <property type="match status" value="1"/>
</dbReference>
<keyword evidence="10" id="KW-0119">Carbohydrate metabolism</keyword>
<sequence length="348" mass="38313">MSKIAVTGGAGFIGSHTVIELYRAGFEPIIIDDFSNSEISVLQGIENIIGTAVSCYDADCNNQQVMDTIFAHEKNITGIIHFAAFKAVGESVQQPVKYYRNNLNSLLVMMEMMGKYNVPHLVFSSSCTVYGQPEVLPVNEQSPILPAQSPYGSTKQLCEQMIEQMVKAGKPLKAISLRYFNPIGAHPSGHIGELPIGTPGNLVPFITQTAAGLRPMITVFGNDYDTADGTCVRDYIHVVDLAKAHVKALELLDRTHDSQYYDVFNVGTGAGNTVLEVIKTFEIVTGRKLNYKIGPRRAGDIEKIYAEVDKARDVLRWQSGLTLRDALKDAWNWQQKLQSKAETAQVPS</sequence>
<dbReference type="KEGG" id="rhoz:GXP67_17590"/>
<evidence type="ECO:0000256" key="6">
    <source>
        <dbReference type="ARBA" id="ARBA00018569"/>
    </source>
</evidence>
<dbReference type="SUPFAM" id="SSF51735">
    <property type="entry name" value="NAD(P)-binding Rossmann-fold domains"/>
    <property type="match status" value="1"/>
</dbReference>
<evidence type="ECO:0000256" key="5">
    <source>
        <dbReference type="ARBA" id="ARBA00013189"/>
    </source>
</evidence>
<comment type="catalytic activity">
    <reaction evidence="1 10">
        <text>UDP-alpha-D-glucose = UDP-alpha-D-galactose</text>
        <dbReference type="Rhea" id="RHEA:22168"/>
        <dbReference type="ChEBI" id="CHEBI:58885"/>
        <dbReference type="ChEBI" id="CHEBI:66914"/>
        <dbReference type="EC" id="5.1.3.2"/>
    </reaction>
</comment>
<dbReference type="EC" id="5.1.3.2" evidence="5 10"/>
<dbReference type="AlphaFoldDB" id="A0A6C0GK13"/>
<dbReference type="EMBL" id="CP048222">
    <property type="protein sequence ID" value="QHT68325.1"/>
    <property type="molecule type" value="Genomic_DNA"/>
</dbReference>
<comment type="similarity">
    <text evidence="4 10">Belongs to the NAD(P)-dependent epimerase/dehydratase family.</text>
</comment>
<evidence type="ECO:0000256" key="8">
    <source>
        <dbReference type="ARBA" id="ARBA00023144"/>
    </source>
</evidence>
<evidence type="ECO:0000259" key="11">
    <source>
        <dbReference type="Pfam" id="PF01370"/>
    </source>
</evidence>
<evidence type="ECO:0000256" key="4">
    <source>
        <dbReference type="ARBA" id="ARBA00007637"/>
    </source>
</evidence>
<evidence type="ECO:0000256" key="9">
    <source>
        <dbReference type="ARBA" id="ARBA00023235"/>
    </source>
</evidence>
<dbReference type="Pfam" id="PF01370">
    <property type="entry name" value="Epimerase"/>
    <property type="match status" value="1"/>
</dbReference>
<dbReference type="UniPathway" id="UPA00214"/>
<dbReference type="InterPro" id="IPR036291">
    <property type="entry name" value="NAD(P)-bd_dom_sf"/>
</dbReference>
<dbReference type="RefSeq" id="WP_162444339.1">
    <property type="nucleotide sequence ID" value="NZ_CP048222.1"/>
</dbReference>
<evidence type="ECO:0000256" key="10">
    <source>
        <dbReference type="RuleBase" id="RU366046"/>
    </source>
</evidence>
<evidence type="ECO:0000256" key="2">
    <source>
        <dbReference type="ARBA" id="ARBA00001911"/>
    </source>
</evidence>
<reference evidence="12 13" key="1">
    <citation type="submission" date="2020-01" db="EMBL/GenBank/DDBJ databases">
        <authorList>
            <person name="Kim M.K."/>
        </authorList>
    </citation>
    <scope>NUCLEOTIDE SEQUENCE [LARGE SCALE GENOMIC DNA]</scope>
    <source>
        <strain evidence="12 13">172606-1</strain>
    </source>
</reference>
<dbReference type="GO" id="GO:0005829">
    <property type="term" value="C:cytosol"/>
    <property type="evidence" value="ECO:0007669"/>
    <property type="project" value="TreeGrafter"/>
</dbReference>
<organism evidence="12 13">
    <name type="scientific">Rhodocytophaga rosea</name>
    <dbReference type="NCBI Taxonomy" id="2704465"/>
    <lineage>
        <taxon>Bacteria</taxon>
        <taxon>Pseudomonadati</taxon>
        <taxon>Bacteroidota</taxon>
        <taxon>Cytophagia</taxon>
        <taxon>Cytophagales</taxon>
        <taxon>Rhodocytophagaceae</taxon>
        <taxon>Rhodocytophaga</taxon>
    </lineage>
</organism>
<keyword evidence="7 10" id="KW-0520">NAD</keyword>
<name>A0A6C0GK13_9BACT</name>